<dbReference type="OrthoDB" id="190835at2759"/>
<dbReference type="GeneID" id="108678209"/>
<dbReference type="Proteomes" id="UP000694843">
    <property type="component" value="Unplaced"/>
</dbReference>
<evidence type="ECO:0000313" key="3">
    <source>
        <dbReference type="RefSeq" id="XP_018022065.1"/>
    </source>
</evidence>
<dbReference type="InterPro" id="IPR037448">
    <property type="entry name" value="Zig-8"/>
</dbReference>
<feature type="domain" description="Ig-like" evidence="1">
    <location>
        <begin position="80"/>
        <end position="178"/>
    </location>
</feature>
<dbReference type="GO" id="GO:0050808">
    <property type="term" value="P:synapse organization"/>
    <property type="evidence" value="ECO:0007669"/>
    <property type="project" value="TreeGrafter"/>
</dbReference>
<dbReference type="KEGG" id="hazt:108678209"/>
<dbReference type="Pfam" id="PF13927">
    <property type="entry name" value="Ig_3"/>
    <property type="match status" value="1"/>
</dbReference>
<dbReference type="RefSeq" id="XP_018022065.1">
    <property type="nucleotide sequence ID" value="XM_018166576.2"/>
</dbReference>
<dbReference type="Gene3D" id="2.60.40.10">
    <property type="entry name" value="Immunoglobulins"/>
    <property type="match status" value="2"/>
</dbReference>
<dbReference type="InterPro" id="IPR007110">
    <property type="entry name" value="Ig-like_dom"/>
</dbReference>
<dbReference type="PROSITE" id="PS50835">
    <property type="entry name" value="IG_LIKE"/>
    <property type="match status" value="1"/>
</dbReference>
<accession>A0A8B7P7X5</accession>
<evidence type="ECO:0000313" key="2">
    <source>
        <dbReference type="Proteomes" id="UP000694843"/>
    </source>
</evidence>
<dbReference type="InterPro" id="IPR036179">
    <property type="entry name" value="Ig-like_dom_sf"/>
</dbReference>
<organism evidence="2 3">
    <name type="scientific">Hyalella azteca</name>
    <name type="common">Amphipod</name>
    <dbReference type="NCBI Taxonomy" id="294128"/>
    <lineage>
        <taxon>Eukaryota</taxon>
        <taxon>Metazoa</taxon>
        <taxon>Ecdysozoa</taxon>
        <taxon>Arthropoda</taxon>
        <taxon>Crustacea</taxon>
        <taxon>Multicrustacea</taxon>
        <taxon>Malacostraca</taxon>
        <taxon>Eumalacostraca</taxon>
        <taxon>Peracarida</taxon>
        <taxon>Amphipoda</taxon>
        <taxon>Senticaudata</taxon>
        <taxon>Talitrida</taxon>
        <taxon>Talitroidea</taxon>
        <taxon>Hyalellidae</taxon>
        <taxon>Hyalella</taxon>
    </lineage>
</organism>
<dbReference type="GO" id="GO:0032589">
    <property type="term" value="C:neuron projection membrane"/>
    <property type="evidence" value="ECO:0007669"/>
    <property type="project" value="TreeGrafter"/>
</dbReference>
<dbReference type="PANTHER" id="PTHR23279">
    <property type="entry name" value="DEFECTIVE PROBOSCIS EXTENSION RESPONSE DPR -RELATED"/>
    <property type="match status" value="1"/>
</dbReference>
<protein>
    <submittedName>
        <fullName evidence="3">Uncharacterized protein LOC108678209</fullName>
    </submittedName>
</protein>
<sequence>MVNMKQSLVSWIRRKDLHVLTTDTMTYTSDGRFRAVHAAGSPFWMLEIDSPQARDEGVYECQVSSQPKIYRRFQLQVTEPKASIVGSSEVFMKLGSDINITCVVTGHTPPLNVVWYHTTTNAQGEVVRTEITTGDRGGVQLVTDRKQGTSWLLVDRASKPDAGNYTCAPPHTVPAHVTVHVIQAEEAPAAMTPELANGGSSLWRRGSFYVKLYPAGARLLYTSTKCVVFKTDRPEFRAPFNYNNFKSKSCSCSASELFCSLDDVLGRTRNLIFHILEVLIHSSVVILSSQLWLVVAVGGAVNAMLTRVQFQQHPAPHVTEFKIFLQTNSNKQKQIKVNHHSLQQDNNSRCYSKFVNKFIENFNEISNKFKFQFSCNNVHGVMSLLEIVHFSKLPRKKHDFCSFSKA</sequence>
<evidence type="ECO:0000259" key="1">
    <source>
        <dbReference type="PROSITE" id="PS50835"/>
    </source>
</evidence>
<keyword evidence="2" id="KW-1185">Reference proteome</keyword>
<dbReference type="SUPFAM" id="SSF48726">
    <property type="entry name" value="Immunoglobulin"/>
    <property type="match status" value="2"/>
</dbReference>
<proteinExistence type="predicted"/>
<name>A0A8B7P7X5_HYAAZ</name>
<reference evidence="3" key="1">
    <citation type="submission" date="2025-08" db="UniProtKB">
        <authorList>
            <consortium name="RefSeq"/>
        </authorList>
    </citation>
    <scope>IDENTIFICATION</scope>
    <source>
        <tissue evidence="3">Whole organism</tissue>
    </source>
</reference>
<dbReference type="AlphaFoldDB" id="A0A8B7P7X5"/>
<dbReference type="InterPro" id="IPR013783">
    <property type="entry name" value="Ig-like_fold"/>
</dbReference>
<gene>
    <name evidence="3" type="primary">LOC108678209</name>
</gene>
<dbReference type="SMART" id="SM00409">
    <property type="entry name" value="IG"/>
    <property type="match status" value="2"/>
</dbReference>
<dbReference type="InterPro" id="IPR003599">
    <property type="entry name" value="Ig_sub"/>
</dbReference>
<dbReference type="PANTHER" id="PTHR23279:SF41">
    <property type="entry name" value="DEFECTIVE PROBOSCIS EXTENSION RESPONSE 4-RELATED"/>
    <property type="match status" value="1"/>
</dbReference>